<feature type="domain" description="ABC transmembrane type-1" evidence="9">
    <location>
        <begin position="20"/>
        <end position="208"/>
    </location>
</feature>
<dbReference type="PANTHER" id="PTHR30614:SF34">
    <property type="entry name" value="BLR6398 PROTEIN"/>
    <property type="match status" value="1"/>
</dbReference>
<dbReference type="PROSITE" id="PS50928">
    <property type="entry name" value="ABC_TM1"/>
    <property type="match status" value="1"/>
</dbReference>
<proteinExistence type="inferred from homology"/>
<evidence type="ECO:0000256" key="4">
    <source>
        <dbReference type="ARBA" id="ARBA00022475"/>
    </source>
</evidence>
<feature type="transmembrane region" description="Helical" evidence="8">
    <location>
        <begin position="56"/>
        <end position="79"/>
    </location>
</feature>
<evidence type="ECO:0000259" key="9">
    <source>
        <dbReference type="PROSITE" id="PS50928"/>
    </source>
</evidence>
<dbReference type="Gene3D" id="1.10.3720.10">
    <property type="entry name" value="MetI-like"/>
    <property type="match status" value="1"/>
</dbReference>
<reference evidence="10" key="1">
    <citation type="journal article" date="2020" name="mSystems">
        <title>Genome- and Community-Level Interaction Insights into Carbon Utilization and Element Cycling Functions of Hydrothermarchaeota in Hydrothermal Sediment.</title>
        <authorList>
            <person name="Zhou Z."/>
            <person name="Liu Y."/>
            <person name="Xu W."/>
            <person name="Pan J."/>
            <person name="Luo Z.H."/>
            <person name="Li M."/>
        </authorList>
    </citation>
    <scope>NUCLEOTIDE SEQUENCE [LARGE SCALE GENOMIC DNA]</scope>
    <source>
        <strain evidence="10">SpSt-456</strain>
    </source>
</reference>
<evidence type="ECO:0000256" key="1">
    <source>
        <dbReference type="ARBA" id="ARBA00004429"/>
    </source>
</evidence>
<gene>
    <name evidence="10" type="ORF">ENS06_14300</name>
</gene>
<organism evidence="10">
    <name type="scientific">Desulfacinum infernum</name>
    <dbReference type="NCBI Taxonomy" id="35837"/>
    <lineage>
        <taxon>Bacteria</taxon>
        <taxon>Pseudomonadati</taxon>
        <taxon>Thermodesulfobacteriota</taxon>
        <taxon>Syntrophobacteria</taxon>
        <taxon>Syntrophobacterales</taxon>
        <taxon>Syntrophobacteraceae</taxon>
        <taxon>Desulfacinum</taxon>
    </lineage>
</organism>
<dbReference type="GO" id="GO:0043190">
    <property type="term" value="C:ATP-binding cassette (ABC) transporter complex"/>
    <property type="evidence" value="ECO:0007669"/>
    <property type="project" value="InterPro"/>
</dbReference>
<dbReference type="InterPro" id="IPR010065">
    <property type="entry name" value="AA_ABC_transptr_permease_3TM"/>
</dbReference>
<feature type="transmembrane region" description="Helical" evidence="8">
    <location>
        <begin position="136"/>
        <end position="156"/>
    </location>
</feature>
<dbReference type="EMBL" id="DSTK01000040">
    <property type="protein sequence ID" value="HFK98480.1"/>
    <property type="molecule type" value="Genomic_DNA"/>
</dbReference>
<feature type="transmembrane region" description="Helical" evidence="8">
    <location>
        <begin position="91"/>
        <end position="115"/>
    </location>
</feature>
<dbReference type="CDD" id="cd06261">
    <property type="entry name" value="TM_PBP2"/>
    <property type="match status" value="1"/>
</dbReference>
<evidence type="ECO:0000256" key="2">
    <source>
        <dbReference type="ARBA" id="ARBA00010072"/>
    </source>
</evidence>
<comment type="caution">
    <text evidence="10">The sequence shown here is derived from an EMBL/GenBank/DDBJ whole genome shotgun (WGS) entry which is preliminary data.</text>
</comment>
<dbReference type="InterPro" id="IPR043429">
    <property type="entry name" value="ArtM/GltK/GlnP/TcyL/YhdX-like"/>
</dbReference>
<dbReference type="AlphaFoldDB" id="A0A832A8J9"/>
<dbReference type="InterPro" id="IPR000515">
    <property type="entry name" value="MetI-like"/>
</dbReference>
<comment type="subcellular location">
    <subcellularLocation>
        <location evidence="1">Cell inner membrane</location>
        <topology evidence="1">Multi-pass membrane protein</topology>
    </subcellularLocation>
    <subcellularLocation>
        <location evidence="8">Cell membrane</location>
        <topology evidence="8">Multi-pass membrane protein</topology>
    </subcellularLocation>
</comment>
<protein>
    <submittedName>
        <fullName evidence="10">Amino acid ABC transporter permease</fullName>
    </submittedName>
</protein>
<evidence type="ECO:0000313" key="10">
    <source>
        <dbReference type="EMBL" id="HFK98480.1"/>
    </source>
</evidence>
<dbReference type="InterPro" id="IPR035906">
    <property type="entry name" value="MetI-like_sf"/>
</dbReference>
<feature type="transmembrane region" description="Helical" evidence="8">
    <location>
        <begin position="20"/>
        <end position="44"/>
    </location>
</feature>
<evidence type="ECO:0000256" key="3">
    <source>
        <dbReference type="ARBA" id="ARBA00022448"/>
    </source>
</evidence>
<keyword evidence="7 8" id="KW-0472">Membrane</keyword>
<name>A0A832A8J9_9BACT</name>
<keyword evidence="3 8" id="KW-0813">Transport</keyword>
<keyword evidence="6 8" id="KW-1133">Transmembrane helix</keyword>
<dbReference type="Pfam" id="PF00528">
    <property type="entry name" value="BPD_transp_1"/>
    <property type="match status" value="1"/>
</dbReference>
<keyword evidence="5 8" id="KW-0812">Transmembrane</keyword>
<keyword evidence="4" id="KW-1003">Cell membrane</keyword>
<evidence type="ECO:0000256" key="8">
    <source>
        <dbReference type="RuleBase" id="RU363032"/>
    </source>
</evidence>
<evidence type="ECO:0000256" key="7">
    <source>
        <dbReference type="ARBA" id="ARBA00023136"/>
    </source>
</evidence>
<sequence>MWLSYLEKLLQAFPFFLKGLWMTVAVSGLSLVGGTLLGFAAGIVRASRVRILGSILFAYVDFMRGTPFLVQVFIIFFILPEWGLHLSAFKAAVLSLTLYAAAYICEIVYGGIAAVPSGQMEAAKASGLTWVQRMRYVILPQAMKTILPPLVGQYVLLIKDSSVVSVIGVTDVTRVGWFTVQRIPEGLMVFGLVGLLYFAVCYPLIRLSNALEKKMRAEEPGGL</sequence>
<dbReference type="NCBIfam" id="TIGR01726">
    <property type="entry name" value="HEQRo_perm_3TM"/>
    <property type="match status" value="1"/>
</dbReference>
<dbReference type="SUPFAM" id="SSF161098">
    <property type="entry name" value="MetI-like"/>
    <property type="match status" value="1"/>
</dbReference>
<comment type="similarity">
    <text evidence="2">Belongs to the binding-protein-dependent transport system permease family. HisMQ subfamily.</text>
</comment>
<dbReference type="GO" id="GO:0022857">
    <property type="term" value="F:transmembrane transporter activity"/>
    <property type="evidence" value="ECO:0007669"/>
    <property type="project" value="InterPro"/>
</dbReference>
<feature type="transmembrane region" description="Helical" evidence="8">
    <location>
        <begin position="187"/>
        <end position="205"/>
    </location>
</feature>
<dbReference type="GO" id="GO:0006865">
    <property type="term" value="P:amino acid transport"/>
    <property type="evidence" value="ECO:0007669"/>
    <property type="project" value="TreeGrafter"/>
</dbReference>
<evidence type="ECO:0000256" key="5">
    <source>
        <dbReference type="ARBA" id="ARBA00022692"/>
    </source>
</evidence>
<dbReference type="PANTHER" id="PTHR30614">
    <property type="entry name" value="MEMBRANE COMPONENT OF AMINO ACID ABC TRANSPORTER"/>
    <property type="match status" value="1"/>
</dbReference>
<accession>A0A832A8J9</accession>
<evidence type="ECO:0000256" key="6">
    <source>
        <dbReference type="ARBA" id="ARBA00022989"/>
    </source>
</evidence>